<dbReference type="OrthoDB" id="5177743at2"/>
<dbReference type="GO" id="GO:0003677">
    <property type="term" value="F:DNA binding"/>
    <property type="evidence" value="ECO:0007669"/>
    <property type="project" value="UniProtKB-UniRule"/>
</dbReference>
<keyword evidence="2 4" id="KW-0238">DNA-binding</keyword>
<evidence type="ECO:0000313" key="6">
    <source>
        <dbReference type="EMBL" id="PRY58046.1"/>
    </source>
</evidence>
<dbReference type="PANTHER" id="PTHR47506">
    <property type="entry name" value="TRANSCRIPTIONAL REGULATORY PROTEIN"/>
    <property type="match status" value="1"/>
</dbReference>
<dbReference type="AlphaFoldDB" id="A0A2T0UJJ2"/>
<evidence type="ECO:0000256" key="3">
    <source>
        <dbReference type="ARBA" id="ARBA00023163"/>
    </source>
</evidence>
<dbReference type="PROSITE" id="PS50977">
    <property type="entry name" value="HTH_TETR_2"/>
    <property type="match status" value="1"/>
</dbReference>
<evidence type="ECO:0000259" key="5">
    <source>
        <dbReference type="PROSITE" id="PS50977"/>
    </source>
</evidence>
<organism evidence="6 7">
    <name type="scientific">Knoellia remsis</name>
    <dbReference type="NCBI Taxonomy" id="407159"/>
    <lineage>
        <taxon>Bacteria</taxon>
        <taxon>Bacillati</taxon>
        <taxon>Actinomycetota</taxon>
        <taxon>Actinomycetes</taxon>
        <taxon>Micrococcales</taxon>
        <taxon>Intrasporangiaceae</taxon>
        <taxon>Knoellia</taxon>
    </lineage>
</organism>
<comment type="caution">
    <text evidence="6">The sequence shown here is derived from an EMBL/GenBank/DDBJ whole genome shotgun (WGS) entry which is preliminary data.</text>
</comment>
<dbReference type="EMBL" id="PVTI01000014">
    <property type="protein sequence ID" value="PRY58046.1"/>
    <property type="molecule type" value="Genomic_DNA"/>
</dbReference>
<dbReference type="Pfam" id="PF00440">
    <property type="entry name" value="TetR_N"/>
    <property type="match status" value="1"/>
</dbReference>
<evidence type="ECO:0000256" key="1">
    <source>
        <dbReference type="ARBA" id="ARBA00023015"/>
    </source>
</evidence>
<feature type="DNA-binding region" description="H-T-H motif" evidence="4">
    <location>
        <begin position="29"/>
        <end position="48"/>
    </location>
</feature>
<keyword evidence="3" id="KW-0804">Transcription</keyword>
<sequence length="192" mass="21268">MNDGVSEQRDALLARVVDYYAEHGVRDTSLRTLAAGIGTSQRMLHHHFGNRADVLTAVIDAIAGSQAEQIRDLFAREQDPFEAGRRNWVDTLAGAEKFGALWFELATHAMRGEPYAADLGRVMVETQLREFTRVYATRTEATTAAHLARLTLAVGQGLVFDYLIDRDRDAADAAVLHFTEMVRRELAAPGNP</sequence>
<proteinExistence type="predicted"/>
<gene>
    <name evidence="6" type="ORF">BCF74_11477</name>
</gene>
<keyword evidence="7" id="KW-1185">Reference proteome</keyword>
<reference evidence="6 7" key="1">
    <citation type="submission" date="2018-03" db="EMBL/GenBank/DDBJ databases">
        <title>Genomic Encyclopedia of Archaeal and Bacterial Type Strains, Phase II (KMG-II): from individual species to whole genera.</title>
        <authorList>
            <person name="Goeker M."/>
        </authorList>
    </citation>
    <scope>NUCLEOTIDE SEQUENCE [LARGE SCALE GENOMIC DNA]</scope>
    <source>
        <strain evidence="6 7">ATCC BAA-1496</strain>
    </source>
</reference>
<dbReference type="Gene3D" id="1.10.357.10">
    <property type="entry name" value="Tetracycline Repressor, domain 2"/>
    <property type="match status" value="1"/>
</dbReference>
<evidence type="ECO:0000256" key="2">
    <source>
        <dbReference type="ARBA" id="ARBA00023125"/>
    </source>
</evidence>
<dbReference type="SUPFAM" id="SSF46689">
    <property type="entry name" value="Homeodomain-like"/>
    <property type="match status" value="1"/>
</dbReference>
<dbReference type="Proteomes" id="UP000237822">
    <property type="component" value="Unassembled WGS sequence"/>
</dbReference>
<feature type="domain" description="HTH tetR-type" evidence="5">
    <location>
        <begin position="6"/>
        <end position="66"/>
    </location>
</feature>
<dbReference type="PANTHER" id="PTHR47506:SF6">
    <property type="entry name" value="HTH-TYPE TRANSCRIPTIONAL REPRESSOR NEMR"/>
    <property type="match status" value="1"/>
</dbReference>
<evidence type="ECO:0000256" key="4">
    <source>
        <dbReference type="PROSITE-ProRule" id="PRU00335"/>
    </source>
</evidence>
<evidence type="ECO:0000313" key="7">
    <source>
        <dbReference type="Proteomes" id="UP000237822"/>
    </source>
</evidence>
<name>A0A2T0UJJ2_9MICO</name>
<dbReference type="InterPro" id="IPR001647">
    <property type="entry name" value="HTH_TetR"/>
</dbReference>
<accession>A0A2T0UJJ2</accession>
<protein>
    <submittedName>
        <fullName evidence="6">TetR family transcriptional regulator</fullName>
    </submittedName>
</protein>
<dbReference type="InterPro" id="IPR009057">
    <property type="entry name" value="Homeodomain-like_sf"/>
</dbReference>
<keyword evidence="1" id="KW-0805">Transcription regulation</keyword>